<evidence type="ECO:0000256" key="1">
    <source>
        <dbReference type="SAM" id="MobiDB-lite"/>
    </source>
</evidence>
<organism evidence="2 3">
    <name type="scientific">Ascochyta lentis</name>
    <dbReference type="NCBI Taxonomy" id="205686"/>
    <lineage>
        <taxon>Eukaryota</taxon>
        <taxon>Fungi</taxon>
        <taxon>Dikarya</taxon>
        <taxon>Ascomycota</taxon>
        <taxon>Pezizomycotina</taxon>
        <taxon>Dothideomycetes</taxon>
        <taxon>Pleosporomycetidae</taxon>
        <taxon>Pleosporales</taxon>
        <taxon>Pleosporineae</taxon>
        <taxon>Didymellaceae</taxon>
        <taxon>Ascochyta</taxon>
    </lineage>
</organism>
<dbReference type="Proteomes" id="UP000651452">
    <property type="component" value="Unassembled WGS sequence"/>
</dbReference>
<feature type="compositionally biased region" description="Basic and acidic residues" evidence="1">
    <location>
        <begin position="1"/>
        <end position="19"/>
    </location>
</feature>
<gene>
    <name evidence="2" type="ORF">EKO04_008870</name>
</gene>
<feature type="compositionally biased region" description="Acidic residues" evidence="1">
    <location>
        <begin position="67"/>
        <end position="76"/>
    </location>
</feature>
<feature type="region of interest" description="Disordered" evidence="1">
    <location>
        <begin position="250"/>
        <end position="274"/>
    </location>
</feature>
<name>A0A8H7IV85_9PLEO</name>
<dbReference type="AlphaFoldDB" id="A0A8H7IV85"/>
<feature type="region of interest" description="Disordered" evidence="1">
    <location>
        <begin position="1"/>
        <end position="80"/>
    </location>
</feature>
<keyword evidence="3" id="KW-1185">Reference proteome</keyword>
<comment type="caution">
    <text evidence="2">The sequence shown here is derived from an EMBL/GenBank/DDBJ whole genome shotgun (WGS) entry which is preliminary data.</text>
</comment>
<sequence length="355" mass="38720">MKEFDMPREWAAEHARRANTDSSKLRPAAFPSLPLDQPLSNTSPEETPEETPEESSEETHGDTSEATLEETPEIDPDLIQTSPDTVAADLATETANPTHSSSPNVINHIQTLAISFHCGTYTLGTGELDDQVLQAYNDMLETGVLSTSPPTRQRERRTSNSISFHKTKLLARKAALETELQYLHRKYNIVPSAPLPPSPVSLSPTAADPKPADPDTADLELLKQQIKHLDSEIWKLKSQTRHVVKARTRFHGAQPTSALSRSAPVETPAPSPFKEMWCETDGVKSLSQRWSESGGGREGEVLEAVQPDRGNAVVAGDEVSFEVEGEEGRAAHWVGGGALNALLPPWEEVDEGSAQ</sequence>
<proteinExistence type="predicted"/>
<evidence type="ECO:0000313" key="3">
    <source>
        <dbReference type="Proteomes" id="UP000651452"/>
    </source>
</evidence>
<dbReference type="OrthoDB" id="10650143at2759"/>
<reference evidence="2" key="2">
    <citation type="submission" date="2020-09" db="EMBL/GenBank/DDBJ databases">
        <title>Reference genome assembly for Australian Ascochyta lentis isolate Al4.</title>
        <authorList>
            <person name="Lee R.C."/>
            <person name="Farfan-Caceres L.M."/>
            <person name="Debler J.W."/>
            <person name="Williams A.H."/>
            <person name="Henares B.M."/>
        </authorList>
    </citation>
    <scope>NUCLEOTIDE SEQUENCE</scope>
    <source>
        <strain evidence="2">Al4</strain>
    </source>
</reference>
<feature type="compositionally biased region" description="Acidic residues" evidence="1">
    <location>
        <begin position="46"/>
        <end position="56"/>
    </location>
</feature>
<evidence type="ECO:0000313" key="2">
    <source>
        <dbReference type="EMBL" id="KAF9693405.1"/>
    </source>
</evidence>
<protein>
    <submittedName>
        <fullName evidence="2">Uncharacterized protein</fullName>
    </submittedName>
</protein>
<dbReference type="EMBL" id="RZGK01000016">
    <property type="protein sequence ID" value="KAF9693405.1"/>
    <property type="molecule type" value="Genomic_DNA"/>
</dbReference>
<accession>A0A8H7IV85</accession>
<reference evidence="2" key="1">
    <citation type="submission" date="2018-12" db="EMBL/GenBank/DDBJ databases">
        <authorList>
            <person name="Syme R.A."/>
            <person name="Farfan-Caceres L."/>
            <person name="Lichtenzveig J."/>
        </authorList>
    </citation>
    <scope>NUCLEOTIDE SEQUENCE</scope>
    <source>
        <strain evidence="2">Al4</strain>
    </source>
</reference>